<dbReference type="RefSeq" id="WP_350446716.1">
    <property type="nucleotide sequence ID" value="NZ_CP158373.1"/>
</dbReference>
<name>A0AAU7XXI6_9PSED</name>
<accession>A0AAU7XXI6</accession>
<gene>
    <name evidence="1" type="ORF">ABS648_21890</name>
</gene>
<dbReference type="EMBL" id="CP158373">
    <property type="protein sequence ID" value="XBY62583.1"/>
    <property type="molecule type" value="Genomic_DNA"/>
</dbReference>
<evidence type="ECO:0008006" key="2">
    <source>
        <dbReference type="Google" id="ProtNLM"/>
    </source>
</evidence>
<protein>
    <recommendedName>
        <fullName evidence="2">DUF2570 domain-containing protein</fullName>
    </recommendedName>
</protein>
<dbReference type="AlphaFoldDB" id="A0AAU7XXI6"/>
<sequence length="127" mass="14142">MNLLASWKWLALLLMATLLIGLGAWCSARVYRPQLEELRQQLAESRRGAEASLLVLQKQNAAMVELEARAAERVRQGELLQAQANQAARQDYAAAARVMLEPSPVGVDTCEAARRAFAEELRRERAP</sequence>
<evidence type="ECO:0000313" key="1">
    <source>
        <dbReference type="EMBL" id="XBY62583.1"/>
    </source>
</evidence>
<proteinExistence type="predicted"/>
<reference evidence="1" key="1">
    <citation type="submission" date="2023-08" db="EMBL/GenBank/DDBJ databases">
        <title>Increased levels of nutrients transform a symbiont into a lethal pathobiont.</title>
        <authorList>
            <person name="Lachnit T."/>
            <person name="Ulrich L."/>
            <person name="Willmer F.M."/>
            <person name="Hasenbein T."/>
            <person name="Steiner L.X."/>
            <person name="Wolters M."/>
            <person name="Herbst E.M."/>
            <person name="Deines P."/>
        </authorList>
    </citation>
    <scope>NUCLEOTIDE SEQUENCE</scope>
    <source>
        <strain evidence="1">T3</strain>
    </source>
</reference>
<organism evidence="1">
    <name type="scientific">Pseudomonas solani</name>
    <dbReference type="NCBI Taxonomy" id="2731552"/>
    <lineage>
        <taxon>Bacteria</taxon>
        <taxon>Pseudomonadati</taxon>
        <taxon>Pseudomonadota</taxon>
        <taxon>Gammaproteobacteria</taxon>
        <taxon>Pseudomonadales</taxon>
        <taxon>Pseudomonadaceae</taxon>
        <taxon>Pseudomonas</taxon>
    </lineage>
</organism>